<name>A0A0D3KH52_EMIH1</name>
<keyword evidence="9" id="KW-1185">Reference proteome</keyword>
<dbReference type="GO" id="GO:0006120">
    <property type="term" value="P:mitochondrial electron transport, NADH to ubiquinone"/>
    <property type="evidence" value="ECO:0007669"/>
    <property type="project" value="TreeGrafter"/>
</dbReference>
<dbReference type="RefSeq" id="XP_005787516.1">
    <property type="nucleotide sequence ID" value="XM_005787459.1"/>
</dbReference>
<organism evidence="8 9">
    <name type="scientific">Emiliania huxleyi (strain CCMP1516)</name>
    <dbReference type="NCBI Taxonomy" id="280463"/>
    <lineage>
        <taxon>Eukaryota</taxon>
        <taxon>Haptista</taxon>
        <taxon>Haptophyta</taxon>
        <taxon>Prymnesiophyceae</taxon>
        <taxon>Isochrysidales</taxon>
        <taxon>Noelaerhabdaceae</taxon>
        <taxon>Emiliania</taxon>
    </lineage>
</organism>
<dbReference type="Proteomes" id="UP000013827">
    <property type="component" value="Unassembled WGS sequence"/>
</dbReference>
<dbReference type="NCBIfam" id="TIGR01958">
    <property type="entry name" value="nuoE_fam"/>
    <property type="match status" value="1"/>
</dbReference>
<dbReference type="STRING" id="2903.R1DJ68"/>
<dbReference type="PANTHER" id="PTHR10371">
    <property type="entry name" value="NADH DEHYDROGENASE UBIQUINONE FLAVOPROTEIN 2, MITOCHONDRIAL"/>
    <property type="match status" value="1"/>
</dbReference>
<evidence type="ECO:0000256" key="5">
    <source>
        <dbReference type="ARBA" id="ARBA00023014"/>
    </source>
</evidence>
<sequence>MPLLWIVQAQLDRAHATIKADNPRGAMAFPKSQGGGGWVPLAAMHKIAERLGCSHMDAYEVATFFTMYNREKRGRFHIMLCATTPCMVCGAYDIMHTIEKHLGIKAGETTADGEFTLTEVECLGACVNAPMVQVNDMFFENLTTESTVELLDNLKAGNPVKIGPQNGLTNSEGPMGRTSLIEPPLGPQCRDLGA</sequence>
<dbReference type="GO" id="GO:0051537">
    <property type="term" value="F:2 iron, 2 sulfur cluster binding"/>
    <property type="evidence" value="ECO:0007669"/>
    <property type="project" value="UniProtKB-KW"/>
</dbReference>
<dbReference type="GO" id="GO:0046872">
    <property type="term" value="F:metal ion binding"/>
    <property type="evidence" value="ECO:0007669"/>
    <property type="project" value="UniProtKB-KW"/>
</dbReference>
<dbReference type="KEGG" id="ehx:EMIHUDRAFT_417860"/>
<reference evidence="9" key="1">
    <citation type="journal article" date="2013" name="Nature">
        <title>Pan genome of the phytoplankton Emiliania underpins its global distribution.</title>
        <authorList>
            <person name="Read B.A."/>
            <person name="Kegel J."/>
            <person name="Klute M.J."/>
            <person name="Kuo A."/>
            <person name="Lefebvre S.C."/>
            <person name="Maumus F."/>
            <person name="Mayer C."/>
            <person name="Miller J."/>
            <person name="Monier A."/>
            <person name="Salamov A."/>
            <person name="Young J."/>
            <person name="Aguilar M."/>
            <person name="Claverie J.M."/>
            <person name="Frickenhaus S."/>
            <person name="Gonzalez K."/>
            <person name="Herman E.K."/>
            <person name="Lin Y.C."/>
            <person name="Napier J."/>
            <person name="Ogata H."/>
            <person name="Sarno A.F."/>
            <person name="Shmutz J."/>
            <person name="Schroeder D."/>
            <person name="de Vargas C."/>
            <person name="Verret F."/>
            <person name="von Dassow P."/>
            <person name="Valentin K."/>
            <person name="Van de Peer Y."/>
            <person name="Wheeler G."/>
            <person name="Dacks J.B."/>
            <person name="Delwiche C.F."/>
            <person name="Dyhrman S.T."/>
            <person name="Glockner G."/>
            <person name="John U."/>
            <person name="Richards T."/>
            <person name="Worden A.Z."/>
            <person name="Zhang X."/>
            <person name="Grigoriev I.V."/>
            <person name="Allen A.E."/>
            <person name="Bidle K."/>
            <person name="Borodovsky M."/>
            <person name="Bowler C."/>
            <person name="Brownlee C."/>
            <person name="Cock J.M."/>
            <person name="Elias M."/>
            <person name="Gladyshev V.N."/>
            <person name="Groth M."/>
            <person name="Guda C."/>
            <person name="Hadaegh A."/>
            <person name="Iglesias-Rodriguez M.D."/>
            <person name="Jenkins J."/>
            <person name="Jones B.M."/>
            <person name="Lawson T."/>
            <person name="Leese F."/>
            <person name="Lindquist E."/>
            <person name="Lobanov A."/>
            <person name="Lomsadze A."/>
            <person name="Malik S.B."/>
            <person name="Marsh M.E."/>
            <person name="Mackinder L."/>
            <person name="Mock T."/>
            <person name="Mueller-Roeber B."/>
            <person name="Pagarete A."/>
            <person name="Parker M."/>
            <person name="Probert I."/>
            <person name="Quesneville H."/>
            <person name="Raines C."/>
            <person name="Rensing S.A."/>
            <person name="Riano-Pachon D.M."/>
            <person name="Richier S."/>
            <person name="Rokitta S."/>
            <person name="Shiraiwa Y."/>
            <person name="Soanes D.M."/>
            <person name="van der Giezen M."/>
            <person name="Wahlund T.M."/>
            <person name="Williams B."/>
            <person name="Wilson W."/>
            <person name="Wolfe G."/>
            <person name="Wurch L.L."/>
        </authorList>
    </citation>
    <scope>NUCLEOTIDE SEQUENCE</scope>
</reference>
<feature type="region of interest" description="Disordered" evidence="7">
    <location>
        <begin position="161"/>
        <end position="194"/>
    </location>
</feature>
<dbReference type="GeneID" id="17280358"/>
<evidence type="ECO:0000313" key="8">
    <source>
        <dbReference type="EnsemblProtists" id="EOD35087"/>
    </source>
</evidence>
<keyword evidence="3" id="KW-0479">Metal-binding</keyword>
<accession>A0A0D3KH52</accession>
<dbReference type="OMA" id="QFHLTPR"/>
<evidence type="ECO:0000256" key="6">
    <source>
        <dbReference type="ARBA" id="ARBA00034078"/>
    </source>
</evidence>
<dbReference type="GO" id="GO:0003954">
    <property type="term" value="F:NADH dehydrogenase activity"/>
    <property type="evidence" value="ECO:0007669"/>
    <property type="project" value="TreeGrafter"/>
</dbReference>
<proteinExistence type="inferred from homology"/>
<dbReference type="FunFam" id="3.40.30.10:FF:000022">
    <property type="entry name" value="NADH dehydrogenase flavoprotein 2, mitochondrial"/>
    <property type="match status" value="1"/>
</dbReference>
<dbReference type="InterPro" id="IPR002023">
    <property type="entry name" value="NuoE-like"/>
</dbReference>
<dbReference type="CDD" id="cd03064">
    <property type="entry name" value="TRX_Fd_NuoE"/>
    <property type="match status" value="1"/>
</dbReference>
<dbReference type="EnsemblProtists" id="EOD35087">
    <property type="protein sequence ID" value="EOD35087"/>
    <property type="gene ID" value="EMIHUDRAFT_417860"/>
</dbReference>
<keyword evidence="4" id="KW-0408">Iron</keyword>
<dbReference type="PaxDb" id="2903-EOD35087"/>
<reference evidence="8" key="2">
    <citation type="submission" date="2024-10" db="UniProtKB">
        <authorList>
            <consortium name="EnsemblProtists"/>
        </authorList>
    </citation>
    <scope>IDENTIFICATION</scope>
</reference>
<dbReference type="InterPro" id="IPR041921">
    <property type="entry name" value="NuoE_N"/>
</dbReference>
<dbReference type="HOGENOM" id="CLU_054362_1_2_1"/>
<dbReference type="PROSITE" id="PS01099">
    <property type="entry name" value="COMPLEX1_24K"/>
    <property type="match status" value="1"/>
</dbReference>
<comment type="cofactor">
    <cofactor evidence="6">
        <name>[2Fe-2S] cluster</name>
        <dbReference type="ChEBI" id="CHEBI:190135"/>
    </cofactor>
</comment>
<keyword evidence="2" id="KW-0001">2Fe-2S</keyword>
<dbReference type="PANTHER" id="PTHR10371:SF3">
    <property type="entry name" value="NADH DEHYDROGENASE [UBIQUINONE] FLAVOPROTEIN 2, MITOCHONDRIAL"/>
    <property type="match status" value="1"/>
</dbReference>
<dbReference type="AlphaFoldDB" id="A0A0D3KH52"/>
<comment type="similarity">
    <text evidence="1">Belongs to the complex I 24 kDa subunit family.</text>
</comment>
<evidence type="ECO:0000256" key="2">
    <source>
        <dbReference type="ARBA" id="ARBA00022714"/>
    </source>
</evidence>
<keyword evidence="5" id="KW-0411">Iron-sulfur</keyword>
<protein>
    <submittedName>
        <fullName evidence="8">Uncharacterized protein</fullName>
    </submittedName>
</protein>
<dbReference type="Gene3D" id="3.40.30.10">
    <property type="entry name" value="Glutaredoxin"/>
    <property type="match status" value="1"/>
</dbReference>
<dbReference type="SUPFAM" id="SSF52833">
    <property type="entry name" value="Thioredoxin-like"/>
    <property type="match status" value="1"/>
</dbReference>
<dbReference type="InterPro" id="IPR042128">
    <property type="entry name" value="NuoE_dom"/>
</dbReference>
<dbReference type="Pfam" id="PF01257">
    <property type="entry name" value="2Fe-2S_thioredx"/>
    <property type="match status" value="1"/>
</dbReference>
<evidence type="ECO:0000256" key="1">
    <source>
        <dbReference type="ARBA" id="ARBA00010643"/>
    </source>
</evidence>
<dbReference type="eggNOG" id="KOG3196">
    <property type="taxonomic scope" value="Eukaryota"/>
</dbReference>
<dbReference type="GO" id="GO:0005739">
    <property type="term" value="C:mitochondrion"/>
    <property type="evidence" value="ECO:0007669"/>
    <property type="project" value="GOC"/>
</dbReference>
<evidence type="ECO:0000256" key="3">
    <source>
        <dbReference type="ARBA" id="ARBA00022723"/>
    </source>
</evidence>
<dbReference type="Gene3D" id="1.10.10.1590">
    <property type="entry name" value="NADH-quinone oxidoreductase subunit E"/>
    <property type="match status" value="1"/>
</dbReference>
<evidence type="ECO:0000256" key="7">
    <source>
        <dbReference type="SAM" id="MobiDB-lite"/>
    </source>
</evidence>
<evidence type="ECO:0000313" key="9">
    <source>
        <dbReference type="Proteomes" id="UP000013827"/>
    </source>
</evidence>
<evidence type="ECO:0000256" key="4">
    <source>
        <dbReference type="ARBA" id="ARBA00023004"/>
    </source>
</evidence>
<dbReference type="InterPro" id="IPR036249">
    <property type="entry name" value="Thioredoxin-like_sf"/>
</dbReference>